<keyword evidence="1" id="KW-0732">Signal</keyword>
<evidence type="ECO:0000313" key="3">
    <source>
        <dbReference type="Proteomes" id="UP000267027"/>
    </source>
</evidence>
<name>A0A0R3PDC6_ANGCS</name>
<dbReference type="EMBL" id="UYYA01000325">
    <property type="protein sequence ID" value="VDM53509.1"/>
    <property type="molecule type" value="Genomic_DNA"/>
</dbReference>
<feature type="chain" id="PRO_5043130038" evidence="1">
    <location>
        <begin position="22"/>
        <end position="156"/>
    </location>
</feature>
<evidence type="ECO:0000313" key="2">
    <source>
        <dbReference type="EMBL" id="VDM53509.1"/>
    </source>
</evidence>
<reference evidence="2 3" key="2">
    <citation type="submission" date="2018-11" db="EMBL/GenBank/DDBJ databases">
        <authorList>
            <consortium name="Pathogen Informatics"/>
        </authorList>
    </citation>
    <scope>NUCLEOTIDE SEQUENCE [LARGE SCALE GENOMIC DNA]</scope>
    <source>
        <strain evidence="2 3">Costa Rica</strain>
    </source>
</reference>
<proteinExistence type="predicted"/>
<organism evidence="4">
    <name type="scientific">Angiostrongylus costaricensis</name>
    <name type="common">Nematode worm</name>
    <dbReference type="NCBI Taxonomy" id="334426"/>
    <lineage>
        <taxon>Eukaryota</taxon>
        <taxon>Metazoa</taxon>
        <taxon>Ecdysozoa</taxon>
        <taxon>Nematoda</taxon>
        <taxon>Chromadorea</taxon>
        <taxon>Rhabditida</taxon>
        <taxon>Rhabditina</taxon>
        <taxon>Rhabditomorpha</taxon>
        <taxon>Strongyloidea</taxon>
        <taxon>Metastrongylidae</taxon>
        <taxon>Angiostrongylus</taxon>
    </lineage>
</organism>
<dbReference type="Proteomes" id="UP000267027">
    <property type="component" value="Unassembled WGS sequence"/>
</dbReference>
<sequence length="156" mass="17294">MRLLSDLKLSALLAFSETTLARKVERANGDGLERKRKSEEKGKPCCVEARDGFQVLARPWVALERLPAFSGWFVLDSGKAACDGGRSRCADAVRPLRRSSIQSGRGYPCQIQTLRRVRRHLALVLTGDDVDLHATSCGRHLKFDAKSHLGSDRTMS</sequence>
<protein>
    <submittedName>
        <fullName evidence="4">Secreted protein</fullName>
    </submittedName>
</protein>
<gene>
    <name evidence="2" type="ORF">ACOC_LOCUS1924</name>
</gene>
<evidence type="ECO:0000256" key="1">
    <source>
        <dbReference type="SAM" id="SignalP"/>
    </source>
</evidence>
<accession>A0A0R3PDC6</accession>
<evidence type="ECO:0000313" key="4">
    <source>
        <dbReference type="WBParaSite" id="ACOC_0000192301-mRNA-1"/>
    </source>
</evidence>
<keyword evidence="3" id="KW-1185">Reference proteome</keyword>
<dbReference type="WBParaSite" id="ACOC_0000192301-mRNA-1">
    <property type="protein sequence ID" value="ACOC_0000192301-mRNA-1"/>
    <property type="gene ID" value="ACOC_0000192301"/>
</dbReference>
<dbReference type="AlphaFoldDB" id="A0A0R3PDC6"/>
<reference evidence="4" key="1">
    <citation type="submission" date="2017-02" db="UniProtKB">
        <authorList>
            <consortium name="WormBaseParasite"/>
        </authorList>
    </citation>
    <scope>IDENTIFICATION</scope>
</reference>
<feature type="signal peptide" evidence="1">
    <location>
        <begin position="1"/>
        <end position="21"/>
    </location>
</feature>